<comment type="function">
    <text evidence="17">Catalyzes the reversible epimerization of D-ribulose 5-phosphate to D-xylulose 5-phosphate.</text>
</comment>
<evidence type="ECO:0000256" key="4">
    <source>
        <dbReference type="ARBA" id="ARBA00001947"/>
    </source>
</evidence>
<comment type="similarity">
    <text evidence="7">Belongs to the ribulose-phosphate 3-epimerase family.</text>
</comment>
<keyword evidence="19" id="KW-1185">Reference proteome</keyword>
<evidence type="ECO:0000256" key="13">
    <source>
        <dbReference type="ARBA" id="ARBA00023211"/>
    </source>
</evidence>
<keyword evidence="14" id="KW-0413">Isomerase</keyword>
<evidence type="ECO:0000256" key="3">
    <source>
        <dbReference type="ARBA" id="ARBA00001941"/>
    </source>
</evidence>
<comment type="pathway">
    <text evidence="6">Carbohydrate degradation.</text>
</comment>
<protein>
    <recommendedName>
        <fullName evidence="9">ribulose-phosphate 3-epimerase</fullName>
        <ecNumber evidence="9">5.1.3.1</ecNumber>
    </recommendedName>
</protein>
<reference evidence="19" key="1">
    <citation type="submission" date="2012-07" db="EMBL/GenBank/DDBJ databases">
        <title>Genome of the Chinese tree shrew, a rising model animal genetically related to primates.</title>
        <authorList>
            <person name="Zhang G."/>
            <person name="Fan Y."/>
            <person name="Yao Y."/>
            <person name="Huang Z."/>
        </authorList>
    </citation>
    <scope>NUCLEOTIDE SEQUENCE [LARGE SCALE GENOMIC DNA]</scope>
</reference>
<proteinExistence type="inferred from homology"/>
<dbReference type="SUPFAM" id="SSF51366">
    <property type="entry name" value="Ribulose-phoshate binding barrel"/>
    <property type="match status" value="1"/>
</dbReference>
<dbReference type="InterPro" id="IPR000056">
    <property type="entry name" value="Ribul_P_3_epim-like"/>
</dbReference>
<keyword evidence="12" id="KW-0408">Iron</keyword>
<comment type="cofactor">
    <cofactor evidence="3">
        <name>Co(2+)</name>
        <dbReference type="ChEBI" id="CHEBI:48828"/>
    </cofactor>
</comment>
<evidence type="ECO:0000256" key="1">
    <source>
        <dbReference type="ARBA" id="ARBA00001782"/>
    </source>
</evidence>
<evidence type="ECO:0000256" key="2">
    <source>
        <dbReference type="ARBA" id="ARBA00001936"/>
    </source>
</evidence>
<accession>L9LBM3</accession>
<dbReference type="GO" id="GO:0005975">
    <property type="term" value="P:carbohydrate metabolic process"/>
    <property type="evidence" value="ECO:0007669"/>
    <property type="project" value="InterPro"/>
</dbReference>
<comment type="cofactor">
    <cofactor evidence="4">
        <name>Zn(2+)</name>
        <dbReference type="ChEBI" id="CHEBI:29105"/>
    </cofactor>
</comment>
<evidence type="ECO:0000256" key="12">
    <source>
        <dbReference type="ARBA" id="ARBA00023004"/>
    </source>
</evidence>
<comment type="cofactor">
    <cofactor evidence="5">
        <name>Fe(2+)</name>
        <dbReference type="ChEBI" id="CHEBI:29033"/>
    </cofactor>
</comment>
<evidence type="ECO:0000256" key="5">
    <source>
        <dbReference type="ARBA" id="ARBA00001954"/>
    </source>
</evidence>
<dbReference type="InParanoid" id="L9LBM3"/>
<evidence type="ECO:0000256" key="9">
    <source>
        <dbReference type="ARBA" id="ARBA00013188"/>
    </source>
</evidence>
<evidence type="ECO:0000256" key="17">
    <source>
        <dbReference type="ARBA" id="ARBA00057323"/>
    </source>
</evidence>
<comment type="cofactor">
    <cofactor evidence="2">
        <name>Mn(2+)</name>
        <dbReference type="ChEBI" id="CHEBI:29035"/>
    </cofactor>
</comment>
<evidence type="ECO:0000256" key="6">
    <source>
        <dbReference type="ARBA" id="ARBA00004921"/>
    </source>
</evidence>
<evidence type="ECO:0000256" key="7">
    <source>
        <dbReference type="ARBA" id="ARBA00009541"/>
    </source>
</evidence>
<dbReference type="FunFam" id="3.20.20.70:FF:000191">
    <property type="entry name" value="ribulose-phosphate 3-epimerase isoform X2"/>
    <property type="match status" value="1"/>
</dbReference>
<dbReference type="InterPro" id="IPR013785">
    <property type="entry name" value="Aldolase_TIM"/>
</dbReference>
<evidence type="ECO:0000256" key="14">
    <source>
        <dbReference type="ARBA" id="ARBA00023235"/>
    </source>
</evidence>
<dbReference type="GO" id="GO:0006098">
    <property type="term" value="P:pentose-phosphate shunt"/>
    <property type="evidence" value="ECO:0007669"/>
    <property type="project" value="UniProtKB-ARBA"/>
</dbReference>
<keyword evidence="10" id="KW-0479">Metal-binding</keyword>
<sequence>MHPALRGGQALHFVSNITFGHPLVESLQKKQGQDPLFDMHIMVPRLEQCVKLMAVAGTSHHTFHLVASENPETLIKDIWENGAEVGLAIKPGTTVEYLAPWANQIDMVLVMTLEGRRYDAKGSLVEDPVPIFGYRGRC</sequence>
<dbReference type="Gene3D" id="3.20.20.70">
    <property type="entry name" value="Aldolase class I"/>
    <property type="match status" value="1"/>
</dbReference>
<dbReference type="Proteomes" id="UP000011518">
    <property type="component" value="Unassembled WGS sequence"/>
</dbReference>
<dbReference type="InterPro" id="IPR011060">
    <property type="entry name" value="RibuloseP-bd_barrel"/>
</dbReference>
<dbReference type="STRING" id="246437.L9LBM3"/>
<keyword evidence="11" id="KW-0862">Zinc</keyword>
<evidence type="ECO:0000256" key="15">
    <source>
        <dbReference type="ARBA" id="ARBA00023277"/>
    </source>
</evidence>
<evidence type="ECO:0000256" key="16">
    <source>
        <dbReference type="ARBA" id="ARBA00023285"/>
    </source>
</evidence>
<evidence type="ECO:0000256" key="11">
    <source>
        <dbReference type="ARBA" id="ARBA00022833"/>
    </source>
</evidence>
<dbReference type="AlphaFoldDB" id="L9LBM3"/>
<dbReference type="GO" id="GO:0004750">
    <property type="term" value="F:D-ribulose-phosphate 3-epimerase activity"/>
    <property type="evidence" value="ECO:0007669"/>
    <property type="project" value="UniProtKB-EC"/>
</dbReference>
<dbReference type="Pfam" id="PF00834">
    <property type="entry name" value="Ribul_P_3_epim"/>
    <property type="match status" value="1"/>
</dbReference>
<dbReference type="EC" id="5.1.3.1" evidence="9"/>
<evidence type="ECO:0000313" key="18">
    <source>
        <dbReference type="EMBL" id="ELW72308.1"/>
    </source>
</evidence>
<name>L9LBM3_TUPCH</name>
<dbReference type="GO" id="GO:0046872">
    <property type="term" value="F:metal ion binding"/>
    <property type="evidence" value="ECO:0007669"/>
    <property type="project" value="UniProtKB-KW"/>
</dbReference>
<keyword evidence="16" id="KW-0170">Cobalt</keyword>
<dbReference type="EMBL" id="KB320426">
    <property type="protein sequence ID" value="ELW72308.1"/>
    <property type="molecule type" value="Genomic_DNA"/>
</dbReference>
<evidence type="ECO:0000313" key="19">
    <source>
        <dbReference type="Proteomes" id="UP000011518"/>
    </source>
</evidence>
<gene>
    <name evidence="18" type="ORF">TREES_T100015538</name>
</gene>
<comment type="catalytic activity">
    <reaction evidence="1">
        <text>D-ribulose 5-phosphate = D-xylulose 5-phosphate</text>
        <dbReference type="Rhea" id="RHEA:13677"/>
        <dbReference type="ChEBI" id="CHEBI:57737"/>
        <dbReference type="ChEBI" id="CHEBI:58121"/>
        <dbReference type="EC" id="5.1.3.1"/>
    </reaction>
</comment>
<keyword evidence="15" id="KW-0119">Carbohydrate metabolism</keyword>
<reference evidence="19" key="2">
    <citation type="journal article" date="2013" name="Nat. Commun.">
        <title>Genome of the Chinese tree shrew.</title>
        <authorList>
            <person name="Fan Y."/>
            <person name="Huang Z.Y."/>
            <person name="Cao C.C."/>
            <person name="Chen C.S."/>
            <person name="Chen Y.X."/>
            <person name="Fan D.D."/>
            <person name="He J."/>
            <person name="Hou H.L."/>
            <person name="Hu L."/>
            <person name="Hu X.T."/>
            <person name="Jiang X.T."/>
            <person name="Lai R."/>
            <person name="Lang Y.S."/>
            <person name="Liang B."/>
            <person name="Liao S.G."/>
            <person name="Mu D."/>
            <person name="Ma Y.Y."/>
            <person name="Niu Y.Y."/>
            <person name="Sun X.Q."/>
            <person name="Xia J.Q."/>
            <person name="Xiao J."/>
            <person name="Xiong Z.Q."/>
            <person name="Xu L."/>
            <person name="Yang L."/>
            <person name="Zhang Y."/>
            <person name="Zhao W."/>
            <person name="Zhao X.D."/>
            <person name="Zheng Y.T."/>
            <person name="Zhou J.M."/>
            <person name="Zhu Y.B."/>
            <person name="Zhang G.J."/>
            <person name="Wang J."/>
            <person name="Yao Y.G."/>
        </authorList>
    </citation>
    <scope>NUCLEOTIDE SEQUENCE [LARGE SCALE GENOMIC DNA]</scope>
</reference>
<evidence type="ECO:0000256" key="8">
    <source>
        <dbReference type="ARBA" id="ARBA00011738"/>
    </source>
</evidence>
<evidence type="ECO:0000256" key="10">
    <source>
        <dbReference type="ARBA" id="ARBA00022723"/>
    </source>
</evidence>
<keyword evidence="13" id="KW-0464">Manganese</keyword>
<dbReference type="PANTHER" id="PTHR11749">
    <property type="entry name" value="RIBULOSE-5-PHOSPHATE-3-EPIMERASE"/>
    <property type="match status" value="1"/>
</dbReference>
<comment type="subunit">
    <text evidence="8">Homodimer.</text>
</comment>
<organism evidence="18 19">
    <name type="scientific">Tupaia chinensis</name>
    <name type="common">Chinese tree shrew</name>
    <name type="synonym">Tupaia belangeri chinensis</name>
    <dbReference type="NCBI Taxonomy" id="246437"/>
    <lineage>
        <taxon>Eukaryota</taxon>
        <taxon>Metazoa</taxon>
        <taxon>Chordata</taxon>
        <taxon>Craniata</taxon>
        <taxon>Vertebrata</taxon>
        <taxon>Euteleostomi</taxon>
        <taxon>Mammalia</taxon>
        <taxon>Eutheria</taxon>
        <taxon>Euarchontoglires</taxon>
        <taxon>Scandentia</taxon>
        <taxon>Tupaiidae</taxon>
        <taxon>Tupaia</taxon>
    </lineage>
</organism>